<dbReference type="InterPro" id="IPR000160">
    <property type="entry name" value="GGDEF_dom"/>
</dbReference>
<dbReference type="GO" id="GO:0052621">
    <property type="term" value="F:diguanylate cyclase activity"/>
    <property type="evidence" value="ECO:0007669"/>
    <property type="project" value="UniProtKB-EC"/>
</dbReference>
<dbReference type="InterPro" id="IPR011110">
    <property type="entry name" value="Reg_prop"/>
</dbReference>
<dbReference type="CDD" id="cd01949">
    <property type="entry name" value="GGDEF"/>
    <property type="match status" value="1"/>
</dbReference>
<keyword evidence="6" id="KW-0548">Nucleotidyltransferase</keyword>
<dbReference type="Pfam" id="PF07495">
    <property type="entry name" value="Y_Y_Y"/>
    <property type="match status" value="1"/>
</dbReference>
<dbReference type="PANTHER" id="PTHR45138:SF9">
    <property type="entry name" value="DIGUANYLATE CYCLASE DGCM-RELATED"/>
    <property type="match status" value="1"/>
</dbReference>
<dbReference type="EMBL" id="JAMZEK010000003">
    <property type="protein sequence ID" value="MCP1375043.1"/>
    <property type="molecule type" value="Genomic_DNA"/>
</dbReference>
<evidence type="ECO:0000313" key="6">
    <source>
        <dbReference type="EMBL" id="MCP1375043.1"/>
    </source>
</evidence>
<comment type="caution">
    <text evidence="6">The sequence shown here is derived from an EMBL/GenBank/DDBJ whole genome shotgun (WGS) entry which is preliminary data.</text>
</comment>
<evidence type="ECO:0000259" key="5">
    <source>
        <dbReference type="PROSITE" id="PS50887"/>
    </source>
</evidence>
<feature type="transmembrane region" description="Helical" evidence="4">
    <location>
        <begin position="800"/>
        <end position="824"/>
    </location>
</feature>
<dbReference type="InterPro" id="IPR050469">
    <property type="entry name" value="Diguanylate_Cyclase"/>
</dbReference>
<accession>A0ABT1FF49</accession>
<protein>
    <recommendedName>
        <fullName evidence="1">diguanylate cyclase</fullName>
        <ecNumber evidence="1">2.7.7.65</ecNumber>
    </recommendedName>
</protein>
<dbReference type="SMART" id="SM00267">
    <property type="entry name" value="GGDEF"/>
    <property type="match status" value="1"/>
</dbReference>
<dbReference type="PANTHER" id="PTHR45138">
    <property type="entry name" value="REGULATORY COMPONENTS OF SENSORY TRANSDUCTION SYSTEM"/>
    <property type="match status" value="1"/>
</dbReference>
<dbReference type="Gene3D" id="2.60.40.10">
    <property type="entry name" value="Immunoglobulins"/>
    <property type="match status" value="1"/>
</dbReference>
<keyword evidence="6" id="KW-0808">Transferase</keyword>
<keyword evidence="7" id="KW-1185">Reference proteome</keyword>
<evidence type="ECO:0000313" key="7">
    <source>
        <dbReference type="Proteomes" id="UP001204615"/>
    </source>
</evidence>
<comment type="catalytic activity">
    <reaction evidence="2">
        <text>2 GTP = 3',3'-c-di-GMP + 2 diphosphate</text>
        <dbReference type="Rhea" id="RHEA:24898"/>
        <dbReference type="ChEBI" id="CHEBI:33019"/>
        <dbReference type="ChEBI" id="CHEBI:37565"/>
        <dbReference type="ChEBI" id="CHEBI:58805"/>
        <dbReference type="EC" id="2.7.7.65"/>
    </reaction>
</comment>
<dbReference type="InterPro" id="IPR011123">
    <property type="entry name" value="Y_Y_Y"/>
</dbReference>
<dbReference type="EC" id="2.7.7.65" evidence="1"/>
<gene>
    <name evidence="6" type="ORF">NC595_13395</name>
</gene>
<evidence type="ECO:0000256" key="2">
    <source>
        <dbReference type="ARBA" id="ARBA00034247"/>
    </source>
</evidence>
<keyword evidence="4" id="KW-0472">Membrane</keyword>
<feature type="domain" description="GGDEF" evidence="5">
    <location>
        <begin position="882"/>
        <end position="1014"/>
    </location>
</feature>
<dbReference type="PROSITE" id="PS50887">
    <property type="entry name" value="GGDEF"/>
    <property type="match status" value="1"/>
</dbReference>
<dbReference type="SUPFAM" id="SSF63829">
    <property type="entry name" value="Calcium-dependent phosphotriesterase"/>
    <property type="match status" value="3"/>
</dbReference>
<dbReference type="InterPro" id="IPR029787">
    <property type="entry name" value="Nucleotide_cyclase"/>
</dbReference>
<dbReference type="SUPFAM" id="SSF55073">
    <property type="entry name" value="Nucleotide cyclase"/>
    <property type="match status" value="1"/>
</dbReference>
<dbReference type="InterPro" id="IPR015943">
    <property type="entry name" value="WD40/YVTN_repeat-like_dom_sf"/>
</dbReference>
<evidence type="ECO:0000256" key="1">
    <source>
        <dbReference type="ARBA" id="ARBA00012528"/>
    </source>
</evidence>
<dbReference type="NCBIfam" id="TIGR00254">
    <property type="entry name" value="GGDEF"/>
    <property type="match status" value="1"/>
</dbReference>
<feature type="region of interest" description="Disordered" evidence="3">
    <location>
        <begin position="678"/>
        <end position="707"/>
    </location>
</feature>
<dbReference type="Gene3D" id="2.130.10.10">
    <property type="entry name" value="YVTN repeat-like/Quinoprotein amine dehydrogenase"/>
    <property type="match status" value="2"/>
</dbReference>
<name>A0ABT1FF49_9GAMM</name>
<evidence type="ECO:0000256" key="4">
    <source>
        <dbReference type="SAM" id="Phobius"/>
    </source>
</evidence>
<dbReference type="InterPro" id="IPR013783">
    <property type="entry name" value="Ig-like_fold"/>
</dbReference>
<evidence type="ECO:0000256" key="3">
    <source>
        <dbReference type="SAM" id="MobiDB-lite"/>
    </source>
</evidence>
<keyword evidence="4" id="KW-0812">Transmembrane</keyword>
<dbReference type="Gene3D" id="3.30.70.270">
    <property type="match status" value="1"/>
</dbReference>
<proteinExistence type="predicted"/>
<reference evidence="6 7" key="1">
    <citation type="submission" date="2022-06" db="EMBL/GenBank/DDBJ databases">
        <title>Dyella sp. Sa strain:Sa Genome sequencing.</title>
        <authorList>
            <person name="Park S."/>
        </authorList>
    </citation>
    <scope>NUCLEOTIDE SEQUENCE [LARGE SCALE GENOMIC DNA]</scope>
    <source>
        <strain evidence="6 7">Sa</strain>
    </source>
</reference>
<dbReference type="Pfam" id="PF07494">
    <property type="entry name" value="Reg_prop"/>
    <property type="match status" value="3"/>
</dbReference>
<dbReference type="InterPro" id="IPR043128">
    <property type="entry name" value="Rev_trsase/Diguanyl_cyclase"/>
</dbReference>
<dbReference type="RefSeq" id="WP_253567220.1">
    <property type="nucleotide sequence ID" value="NZ_JAMZEK010000003.1"/>
</dbReference>
<organism evidence="6 7">
    <name type="scientific">Dyella lutea</name>
    <dbReference type="NCBI Taxonomy" id="2950441"/>
    <lineage>
        <taxon>Bacteria</taxon>
        <taxon>Pseudomonadati</taxon>
        <taxon>Pseudomonadota</taxon>
        <taxon>Gammaproteobacteria</taxon>
        <taxon>Lysobacterales</taxon>
        <taxon>Rhodanobacteraceae</taxon>
        <taxon>Dyella</taxon>
    </lineage>
</organism>
<keyword evidence="4" id="KW-1133">Transmembrane helix</keyword>
<dbReference type="Pfam" id="PF00990">
    <property type="entry name" value="GGDEF"/>
    <property type="match status" value="1"/>
</dbReference>
<sequence>MSTRWGHARYGWSWLLLVLLWAGATSPLRAQAPDPWAPFLTPWFERVGTSDGLPHSVTTALAQDTRGLVWIGTMGGLVRYDGFRMQVFDGGRAPGTLRDAYVRTLLALPGGDMLVGTNAGGLARFQAATGHFQNYPTGPGGVSDPKIYDLASDGRGGVWIATDRGIDHLDVASGRITVVPIGTVPAPRNFSVLQDDQGDLWLGNDRGLFVRRAGASSFVRVDAADPAISAVLHNQVWALHQDRDGRLWVGSGQAGAVYRNSDGSWHAVPGFSPSPNRRNFPTVRHFAQSAADEEWIGTDGEGVLIYRAGQPAARRVSHDPAVASSLQGDSIRDLLFDRAGNMWVATDLGAAHTNTQAQMVCSLLPSPLARFGLSESNVQGILVDSRGRIWLGLGNGHIDLIDLKQGSLQHLVMGGAQSHRDVLAFTETPDGTIWVGTLGLARIDPDTLRVTNDVLPPLTTHPVLSMTNVDGVLLMGTYDGVYRFNPATGQLDHFRHNPADPTSLASDTVRYIAQVDGKIWYATTAGISVADRAGDDRGFRNIRQQPGQPDGLPHDYVGSIAKDASGNLWLATFGGVAELPGGRLDPQPRFRIFDTASGLSSDKVNAVLPDDRGHLWTSLSNGIAMIDVATGEVRNLGARDGLHIPSYIYLATARAPDGSLLFGGQGGLTLVRRHANEEKPAEIPPPSVTSARVGGRELPPGALPRSGDTLTIDNGHRGLQLSFAVLDYRAALETHYSYRMEGFDDGWTDIPVGSSPNAVYTNLPHGEYSLRLRATTRGMFPTTVESDLRVAVQPRWYETVWLRTLVILAGIAAVFALVHLRTIYLRRQAKRLQRQIDERTRDLQDANARLDKLAGTDELTGVYNRRRFLALAEGVRALSAEGQACLAVLDLDRFKEINDGYGHLAGDAVIRAMTDIIVNQCRPGDLVGRYGGEELVICLPDCTATEAMRVTGRIREALARAEVHHEGRSIRVTTSIGVAAIHRHESMEQWLSRADAALYEAKRRGRNCVVLAGD</sequence>
<dbReference type="Proteomes" id="UP001204615">
    <property type="component" value="Unassembled WGS sequence"/>
</dbReference>